<sequence>MKIKIKKISIFLFLASYSLLLTAPIAQAAYRIKVALPYMPLHLVSPGLGEYMRYIYISSLGLVGLAALGALVYGGFMYMLSETITSKEEARSWIKGAISGLLLALAAYLILNTINPELVNWQLVLPN</sequence>
<organism evidence="2 3">
    <name type="scientific">Candidatus Portnoybacteria bacterium CG03_land_8_20_14_0_80_41_10</name>
    <dbReference type="NCBI Taxonomy" id="1974808"/>
    <lineage>
        <taxon>Bacteria</taxon>
        <taxon>Candidatus Portnoyibacteriota</taxon>
    </lineage>
</organism>
<feature type="transmembrane region" description="Helical" evidence="1">
    <location>
        <begin position="92"/>
        <end position="111"/>
    </location>
</feature>
<dbReference type="AlphaFoldDB" id="A0A2M7BUN1"/>
<keyword evidence="1" id="KW-0472">Membrane</keyword>
<dbReference type="EMBL" id="PEUX01000031">
    <property type="protein sequence ID" value="PIV10274.1"/>
    <property type="molecule type" value="Genomic_DNA"/>
</dbReference>
<accession>A0A2M7BUN1</accession>
<gene>
    <name evidence="2" type="ORF">COS49_01415</name>
</gene>
<dbReference type="Proteomes" id="UP000229894">
    <property type="component" value="Unassembled WGS sequence"/>
</dbReference>
<evidence type="ECO:0000313" key="3">
    <source>
        <dbReference type="Proteomes" id="UP000229894"/>
    </source>
</evidence>
<reference evidence="3" key="1">
    <citation type="submission" date="2017-09" db="EMBL/GenBank/DDBJ databases">
        <title>Depth-based differentiation of microbial function through sediment-hosted aquifers and enrichment of novel symbionts in the deep terrestrial subsurface.</title>
        <authorList>
            <person name="Probst A.J."/>
            <person name="Ladd B."/>
            <person name="Jarett J.K."/>
            <person name="Geller-Mcgrath D.E."/>
            <person name="Sieber C.M.K."/>
            <person name="Emerson J.B."/>
            <person name="Anantharaman K."/>
            <person name="Thomas B.C."/>
            <person name="Malmstrom R."/>
            <person name="Stieglmeier M."/>
            <person name="Klingl A."/>
            <person name="Woyke T."/>
            <person name="Ryan C.M."/>
            <person name="Banfield J.F."/>
        </authorList>
    </citation>
    <scope>NUCLEOTIDE SEQUENCE [LARGE SCALE GENOMIC DNA]</scope>
</reference>
<proteinExistence type="predicted"/>
<name>A0A2M7BUN1_9BACT</name>
<keyword evidence="1" id="KW-1133">Transmembrane helix</keyword>
<evidence type="ECO:0000256" key="1">
    <source>
        <dbReference type="SAM" id="Phobius"/>
    </source>
</evidence>
<feature type="transmembrane region" description="Helical" evidence="1">
    <location>
        <begin position="52"/>
        <end position="80"/>
    </location>
</feature>
<protein>
    <submittedName>
        <fullName evidence="2">Uncharacterized protein</fullName>
    </submittedName>
</protein>
<evidence type="ECO:0000313" key="2">
    <source>
        <dbReference type="EMBL" id="PIV10274.1"/>
    </source>
</evidence>
<keyword evidence="1" id="KW-0812">Transmembrane</keyword>
<comment type="caution">
    <text evidence="2">The sequence shown here is derived from an EMBL/GenBank/DDBJ whole genome shotgun (WGS) entry which is preliminary data.</text>
</comment>